<keyword evidence="2" id="KW-1133">Transmembrane helix</keyword>
<feature type="compositionally biased region" description="Polar residues" evidence="1">
    <location>
        <begin position="464"/>
        <end position="475"/>
    </location>
</feature>
<keyword evidence="2" id="KW-0812">Transmembrane</keyword>
<sequence length="537" mass="60871">MLIVGHASCRILFLFLKRQIASHLTSQSLALKKPGNTASDPTTRRSGGRSIPRPSSHPPESSQVESTQATRSRFSQHFSSSDKLNAVPRPRLLFAEGAAKKPRGPFGRQADTRCFSGLKHFGNYRMVWLDPTSTLRCVSWPLLPLMLLETVLVGVILWRTFHQIYWSSHPRRIFLHIVLLLSCLLRLVFWLGMCNSAILAFGMACMWWANSMVLLCTAAVIFQWSSAVTAGRVTAQELQRSKRITVLHPLVFLHSVHLIWTIFMGIHVMAHGLSTPSEVEDYPEDAHALQLTYRIINVVTLAFDAVVACYVAVQLRERLLSAAMADDMKKKSVVQMTLLMVLLTASLTLQMIMDVPTFFSALKDSWSSLSFATFCVIKYFIPGLFLSLAFLYIMRRVEQREPPRVVVVPNRSLVEFVECSSPDCVWCAHHRRYHLDQNKWDMTLMTSFSPRTVDSSYHSSTHANLSQGSWSSGSTPELPVNTHLSRDSHHRLHQSYQAHHQPQHGHQSRGHLPFPVQTHGDYEPPREIPGRRGARYN</sequence>
<feature type="transmembrane region" description="Helical" evidence="2">
    <location>
        <begin position="291"/>
        <end position="313"/>
    </location>
</feature>
<dbReference type="VEuPathDB" id="FungiDB:PPTG_10664"/>
<dbReference type="Proteomes" id="UP000054423">
    <property type="component" value="Unassembled WGS sequence"/>
</dbReference>
<evidence type="ECO:0000313" key="3">
    <source>
        <dbReference type="EMBL" id="ETL94804.1"/>
    </source>
</evidence>
<feature type="compositionally biased region" description="Polar residues" evidence="1">
    <location>
        <begin position="63"/>
        <end position="82"/>
    </location>
</feature>
<feature type="transmembrane region" description="Helical" evidence="2">
    <location>
        <begin position="250"/>
        <end position="271"/>
    </location>
</feature>
<reference evidence="3" key="1">
    <citation type="submission" date="2013-11" db="EMBL/GenBank/DDBJ databases">
        <title>The Genome Sequence of Phytophthora parasitica CHvinca01.</title>
        <authorList>
            <consortium name="The Broad Institute Genomics Platform"/>
            <person name="Russ C."/>
            <person name="Tyler B."/>
            <person name="Panabieres F."/>
            <person name="Shan W."/>
            <person name="Tripathy S."/>
            <person name="Grunwald N."/>
            <person name="Machado M."/>
            <person name="Johnson C.S."/>
            <person name="Arredondo F."/>
            <person name="Hong C."/>
            <person name="Coffey M."/>
            <person name="Young S.K."/>
            <person name="Zeng Q."/>
            <person name="Gargeya S."/>
            <person name="Fitzgerald M."/>
            <person name="Abouelleil A."/>
            <person name="Alvarado L."/>
            <person name="Chapman S.B."/>
            <person name="Gainer-Dewar J."/>
            <person name="Goldberg J."/>
            <person name="Griggs A."/>
            <person name="Gujja S."/>
            <person name="Hansen M."/>
            <person name="Howarth C."/>
            <person name="Imamovic A."/>
            <person name="Ireland A."/>
            <person name="Larimer J."/>
            <person name="McCowan C."/>
            <person name="Murphy C."/>
            <person name="Pearson M."/>
            <person name="Poon T.W."/>
            <person name="Priest M."/>
            <person name="Roberts A."/>
            <person name="Saif S."/>
            <person name="Shea T."/>
            <person name="Sykes S."/>
            <person name="Wortman J."/>
            <person name="Nusbaum C."/>
            <person name="Birren B."/>
        </authorList>
    </citation>
    <scope>NUCLEOTIDE SEQUENCE [LARGE SCALE GENOMIC DNA]</scope>
    <source>
        <strain evidence="3">CHvinca01</strain>
    </source>
</reference>
<feature type="region of interest" description="Disordered" evidence="1">
    <location>
        <begin position="464"/>
        <end position="537"/>
    </location>
</feature>
<evidence type="ECO:0000313" key="4">
    <source>
        <dbReference type="EMBL" id="ETM48042.1"/>
    </source>
</evidence>
<feature type="transmembrane region" description="Helical" evidence="2">
    <location>
        <begin position="371"/>
        <end position="394"/>
    </location>
</feature>
<dbReference type="AlphaFoldDB" id="W2LDK2"/>
<name>W2LDK2_PHYNI</name>
<protein>
    <submittedName>
        <fullName evidence="3">Uncharacterized protein</fullName>
    </submittedName>
</protein>
<dbReference type="EMBL" id="KI679315">
    <property type="protein sequence ID" value="ETL94804.1"/>
    <property type="molecule type" value="Genomic_DNA"/>
</dbReference>
<organism evidence="3">
    <name type="scientific">Phytophthora nicotianae</name>
    <name type="common">Potato buckeye rot agent</name>
    <name type="synonym">Phytophthora parasitica</name>
    <dbReference type="NCBI Taxonomy" id="4792"/>
    <lineage>
        <taxon>Eukaryota</taxon>
        <taxon>Sar</taxon>
        <taxon>Stramenopiles</taxon>
        <taxon>Oomycota</taxon>
        <taxon>Peronosporomycetes</taxon>
        <taxon>Peronosporales</taxon>
        <taxon>Peronosporaceae</taxon>
        <taxon>Phytophthora</taxon>
    </lineage>
</organism>
<feature type="transmembrane region" description="Helical" evidence="2">
    <location>
        <begin position="173"/>
        <end position="192"/>
    </location>
</feature>
<reference evidence="4" key="2">
    <citation type="submission" date="2013-11" db="EMBL/GenBank/DDBJ databases">
        <title>The Genome Sequence of Phytophthora parasitica IAC_01/95.</title>
        <authorList>
            <consortium name="The Broad Institute Genomics Platform"/>
            <person name="Russ C."/>
            <person name="Tyler B."/>
            <person name="Panabieres F."/>
            <person name="Shan W."/>
            <person name="Tripathy S."/>
            <person name="Grunwald N."/>
            <person name="Machado M."/>
            <person name="Johnson C.S."/>
            <person name="Arredondo F."/>
            <person name="Hong C."/>
            <person name="Coffey M."/>
            <person name="Young S.K."/>
            <person name="Zeng Q."/>
            <person name="Gargeya S."/>
            <person name="Fitzgerald M."/>
            <person name="Abouelleil A."/>
            <person name="Alvarado L."/>
            <person name="Chapman S.B."/>
            <person name="Gainer-Dewar J."/>
            <person name="Goldberg J."/>
            <person name="Griggs A."/>
            <person name="Gujja S."/>
            <person name="Hansen M."/>
            <person name="Howarth C."/>
            <person name="Imamovic A."/>
            <person name="Ireland A."/>
            <person name="Larimer J."/>
            <person name="McCowan C."/>
            <person name="Murphy C."/>
            <person name="Pearson M."/>
            <person name="Poon T.W."/>
            <person name="Priest M."/>
            <person name="Roberts A."/>
            <person name="Saif S."/>
            <person name="Shea T."/>
            <person name="Sykes S."/>
            <person name="Wortman J."/>
            <person name="Nusbaum C."/>
            <person name="Birren B."/>
        </authorList>
    </citation>
    <scope>NUCLEOTIDE SEQUENCE [LARGE SCALE GENOMIC DNA]</scope>
    <source>
        <strain evidence="4">IAC_01/95</strain>
    </source>
</reference>
<proteinExistence type="predicted"/>
<feature type="region of interest" description="Disordered" evidence="1">
    <location>
        <begin position="31"/>
        <end position="82"/>
    </location>
</feature>
<feature type="compositionally biased region" description="Basic and acidic residues" evidence="1">
    <location>
        <begin position="520"/>
        <end position="530"/>
    </location>
</feature>
<keyword evidence="2" id="KW-0472">Membrane</keyword>
<accession>W2LDK2</accession>
<feature type="compositionally biased region" description="Low complexity" evidence="1">
    <location>
        <begin position="44"/>
        <end position="62"/>
    </location>
</feature>
<dbReference type="Proteomes" id="UP000054532">
    <property type="component" value="Unassembled WGS sequence"/>
</dbReference>
<dbReference type="OrthoDB" id="105620at2759"/>
<dbReference type="EMBL" id="KI692537">
    <property type="protein sequence ID" value="ETM48042.1"/>
    <property type="molecule type" value="Genomic_DNA"/>
</dbReference>
<evidence type="ECO:0000256" key="2">
    <source>
        <dbReference type="SAM" id="Phobius"/>
    </source>
</evidence>
<gene>
    <name evidence="4" type="ORF">L914_07383</name>
    <name evidence="3" type="ORF">L917_07315</name>
</gene>
<feature type="transmembrane region" description="Helical" evidence="2">
    <location>
        <begin position="140"/>
        <end position="161"/>
    </location>
</feature>
<feature type="transmembrane region" description="Helical" evidence="2">
    <location>
        <begin position="333"/>
        <end position="351"/>
    </location>
</feature>
<feature type="transmembrane region" description="Helical" evidence="2">
    <location>
        <begin position="198"/>
        <end position="222"/>
    </location>
</feature>
<evidence type="ECO:0000256" key="1">
    <source>
        <dbReference type="SAM" id="MobiDB-lite"/>
    </source>
</evidence>